<dbReference type="Proteomes" id="UP000315403">
    <property type="component" value="Unassembled WGS sequence"/>
</dbReference>
<dbReference type="EC" id="6.3.4.20" evidence="9 11"/>
<dbReference type="EMBL" id="SZUV01000001">
    <property type="protein sequence ID" value="TQN52057.1"/>
    <property type="molecule type" value="Genomic_DNA"/>
</dbReference>
<evidence type="ECO:0000256" key="10">
    <source>
        <dbReference type="ARBA" id="ARBA00047890"/>
    </source>
</evidence>
<comment type="cofactor">
    <cofactor evidence="11">
        <name>Zn(2+)</name>
        <dbReference type="ChEBI" id="CHEBI:29105"/>
    </cofactor>
    <text evidence="11">Binds 1 zinc ion per subunit.</text>
</comment>
<keyword evidence="6 11" id="KW-0862">Zinc</keyword>
<feature type="binding site" evidence="11">
    <location>
        <position position="208"/>
    </location>
    <ligand>
        <name>Zn(2+)</name>
        <dbReference type="ChEBI" id="CHEBI:29105"/>
    </ligand>
</feature>
<evidence type="ECO:0000256" key="7">
    <source>
        <dbReference type="ARBA" id="ARBA00022840"/>
    </source>
</evidence>
<dbReference type="AlphaFoldDB" id="A0A543Q6U3"/>
<comment type="pathway">
    <text evidence="1 11">Purine metabolism; 7-cyano-7-deazaguanine biosynthesis.</text>
</comment>
<name>A0A543Q6U3_ACITH</name>
<reference evidence="12 13" key="1">
    <citation type="submission" date="2019-03" db="EMBL/GenBank/DDBJ databases">
        <title>New insights into Acidothiobacillus thiooxidans sulfur metabolism through coupled gene expression, solution geochemistry, microscopy and spectroscopy analyses.</title>
        <authorList>
            <person name="Camacho D."/>
            <person name="Frazao R."/>
            <person name="Fouillen A."/>
            <person name="Nanci A."/>
            <person name="Lang B.F."/>
            <person name="Apte S.C."/>
            <person name="Baron C."/>
            <person name="Warren L.A."/>
        </authorList>
    </citation>
    <scope>NUCLEOTIDE SEQUENCE [LARGE SCALE GENOMIC DNA]</scope>
    <source>
        <strain evidence="12 13">ATCC 19377</strain>
    </source>
</reference>
<keyword evidence="5 11" id="KW-0671">Queuosine biosynthesis</keyword>
<evidence type="ECO:0000313" key="13">
    <source>
        <dbReference type="Proteomes" id="UP000315403"/>
    </source>
</evidence>
<evidence type="ECO:0000256" key="1">
    <source>
        <dbReference type="ARBA" id="ARBA00005061"/>
    </source>
</evidence>
<dbReference type="CDD" id="cd01995">
    <property type="entry name" value="QueC-like"/>
    <property type="match status" value="1"/>
</dbReference>
<dbReference type="InterPro" id="IPR018317">
    <property type="entry name" value="QueC"/>
</dbReference>
<dbReference type="GO" id="GO:0016879">
    <property type="term" value="F:ligase activity, forming carbon-nitrogen bonds"/>
    <property type="evidence" value="ECO:0007669"/>
    <property type="project" value="UniProtKB-UniRule"/>
</dbReference>
<evidence type="ECO:0000256" key="2">
    <source>
        <dbReference type="ARBA" id="ARBA00022598"/>
    </source>
</evidence>
<evidence type="ECO:0000256" key="5">
    <source>
        <dbReference type="ARBA" id="ARBA00022785"/>
    </source>
</evidence>
<dbReference type="UniPathway" id="UPA00391"/>
<dbReference type="GO" id="GO:0008270">
    <property type="term" value="F:zinc ion binding"/>
    <property type="evidence" value="ECO:0007669"/>
    <property type="project" value="UniProtKB-UniRule"/>
</dbReference>
<comment type="caution">
    <text evidence="12">The sequence shown here is derived from an EMBL/GenBank/DDBJ whole genome shotgun (WGS) entry which is preliminary data.</text>
</comment>
<evidence type="ECO:0000256" key="8">
    <source>
        <dbReference type="ARBA" id="ARBA00037993"/>
    </source>
</evidence>
<evidence type="ECO:0000313" key="12">
    <source>
        <dbReference type="EMBL" id="TQN52057.1"/>
    </source>
</evidence>
<proteinExistence type="inferred from homology"/>
<feature type="binding site" evidence="11">
    <location>
        <position position="205"/>
    </location>
    <ligand>
        <name>Zn(2+)</name>
        <dbReference type="ChEBI" id="CHEBI:29105"/>
    </ligand>
</feature>
<dbReference type="HAMAP" id="MF_01633">
    <property type="entry name" value="QueC"/>
    <property type="match status" value="1"/>
</dbReference>
<dbReference type="NCBIfam" id="TIGR00364">
    <property type="entry name" value="7-cyano-7-deazaguanine synthase QueC"/>
    <property type="match status" value="1"/>
</dbReference>
<accession>A0A543Q6U3</accession>
<organism evidence="12 13">
    <name type="scientific">Acidithiobacillus thiooxidans ATCC 19377</name>
    <dbReference type="NCBI Taxonomy" id="637390"/>
    <lineage>
        <taxon>Bacteria</taxon>
        <taxon>Pseudomonadati</taxon>
        <taxon>Pseudomonadota</taxon>
        <taxon>Acidithiobacillia</taxon>
        <taxon>Acidithiobacillales</taxon>
        <taxon>Acidithiobacillaceae</taxon>
        <taxon>Acidithiobacillus</taxon>
    </lineage>
</organism>
<evidence type="ECO:0000256" key="4">
    <source>
        <dbReference type="ARBA" id="ARBA00022741"/>
    </source>
</evidence>
<evidence type="ECO:0000256" key="9">
    <source>
        <dbReference type="ARBA" id="ARBA00039149"/>
    </source>
</evidence>
<comment type="catalytic activity">
    <reaction evidence="10 11">
        <text>7-carboxy-7-carbaguanine + NH4(+) + 2 ATP = 7-cyano-7-carbaguanine + 2 AMP + 2 diphosphate + 2 H(+)</text>
        <dbReference type="Rhea" id="RHEA:27982"/>
        <dbReference type="ChEBI" id="CHEBI:15378"/>
        <dbReference type="ChEBI" id="CHEBI:28938"/>
        <dbReference type="ChEBI" id="CHEBI:30616"/>
        <dbReference type="ChEBI" id="CHEBI:33019"/>
        <dbReference type="ChEBI" id="CHEBI:45075"/>
        <dbReference type="ChEBI" id="CHEBI:61036"/>
        <dbReference type="ChEBI" id="CHEBI:456215"/>
        <dbReference type="EC" id="6.3.4.20"/>
    </reaction>
</comment>
<dbReference type="PANTHER" id="PTHR42914:SF1">
    <property type="entry name" value="7-CYANO-7-DEAZAGUANINE SYNTHASE"/>
    <property type="match status" value="1"/>
</dbReference>
<sequence length="230" mass="24807">MVPDMIETKPAIVLLSGGLDSATVMALMRRDGYAIHAMSFDYGQRHKQELHYAGLVAQAMGVASHRTVHIDLAAFGGSALTDAQLAVPESGIAPGIPITYVPARNTIFLSFALALAEVTGAQDIFIGVNSQDYSGYPDCRPEFISAFEKLAQVATRLGDESRGPRIHAPLQYLDKSEIIQLGTRLGVDYGLTRSCYQLDDQGRSCGRCDSCRLRHAGFLSAGIADPTPYQ</sequence>
<keyword evidence="3 11" id="KW-0479">Metal-binding</keyword>
<feature type="binding site" evidence="11">
    <location>
        <begin position="15"/>
        <end position="25"/>
    </location>
    <ligand>
        <name>ATP</name>
        <dbReference type="ChEBI" id="CHEBI:30616"/>
    </ligand>
</feature>
<evidence type="ECO:0000256" key="3">
    <source>
        <dbReference type="ARBA" id="ARBA00022723"/>
    </source>
</evidence>
<dbReference type="PANTHER" id="PTHR42914">
    <property type="entry name" value="7-CYANO-7-DEAZAGUANINE SYNTHASE"/>
    <property type="match status" value="1"/>
</dbReference>
<feature type="binding site" evidence="11">
    <location>
        <position position="211"/>
    </location>
    <ligand>
        <name>Zn(2+)</name>
        <dbReference type="ChEBI" id="CHEBI:29105"/>
    </ligand>
</feature>
<keyword evidence="4 11" id="KW-0547">Nucleotide-binding</keyword>
<dbReference type="PIRSF" id="PIRSF006293">
    <property type="entry name" value="ExsB"/>
    <property type="match status" value="1"/>
</dbReference>
<keyword evidence="7 11" id="KW-0067">ATP-binding</keyword>
<keyword evidence="2 11" id="KW-0436">Ligase</keyword>
<protein>
    <recommendedName>
        <fullName evidence="9 11">7-cyano-7-deazaguanine synthase</fullName>
        <ecNumber evidence="9 11">6.3.4.20</ecNumber>
    </recommendedName>
    <alternativeName>
        <fullName evidence="11">7-cyano-7-carbaguanine synthase</fullName>
    </alternativeName>
    <alternativeName>
        <fullName evidence="11">PreQ(0) synthase</fullName>
    </alternativeName>
    <alternativeName>
        <fullName evidence="11">Queuosine biosynthesis protein QueC</fullName>
    </alternativeName>
</protein>
<evidence type="ECO:0000256" key="6">
    <source>
        <dbReference type="ARBA" id="ARBA00022833"/>
    </source>
</evidence>
<comment type="similarity">
    <text evidence="8 11">Belongs to the QueC family.</text>
</comment>
<dbReference type="GO" id="GO:0008616">
    <property type="term" value="P:tRNA queuosine(34) biosynthetic process"/>
    <property type="evidence" value="ECO:0007669"/>
    <property type="project" value="UniProtKB-UniRule"/>
</dbReference>
<dbReference type="SUPFAM" id="SSF52402">
    <property type="entry name" value="Adenine nucleotide alpha hydrolases-like"/>
    <property type="match status" value="1"/>
</dbReference>
<dbReference type="Pfam" id="PF06508">
    <property type="entry name" value="QueC"/>
    <property type="match status" value="1"/>
</dbReference>
<dbReference type="InterPro" id="IPR014729">
    <property type="entry name" value="Rossmann-like_a/b/a_fold"/>
</dbReference>
<feature type="binding site" evidence="11">
    <location>
        <position position="195"/>
    </location>
    <ligand>
        <name>Zn(2+)</name>
        <dbReference type="ChEBI" id="CHEBI:29105"/>
    </ligand>
</feature>
<evidence type="ECO:0000256" key="11">
    <source>
        <dbReference type="HAMAP-Rule" id="MF_01633"/>
    </source>
</evidence>
<comment type="function">
    <text evidence="11">Catalyzes the ATP-dependent conversion of 7-carboxy-7-deazaguanine (CDG) to 7-cyano-7-deazaguanine (preQ(0)).</text>
</comment>
<dbReference type="Gene3D" id="3.40.50.620">
    <property type="entry name" value="HUPs"/>
    <property type="match status" value="1"/>
</dbReference>
<gene>
    <name evidence="12" type="primary">queC_1</name>
    <name evidence="11" type="synonym">queC</name>
    <name evidence="12" type="ORF">DLNHIDIE_01941</name>
</gene>
<dbReference type="GO" id="GO:0005524">
    <property type="term" value="F:ATP binding"/>
    <property type="evidence" value="ECO:0007669"/>
    <property type="project" value="UniProtKB-UniRule"/>
</dbReference>